<dbReference type="SUPFAM" id="SSF52540">
    <property type="entry name" value="P-loop containing nucleoside triphosphate hydrolases"/>
    <property type="match status" value="1"/>
</dbReference>
<keyword evidence="4 6" id="KW-0472">Membrane</keyword>
<dbReference type="InterPro" id="IPR027417">
    <property type="entry name" value="P-loop_NTPase"/>
</dbReference>
<evidence type="ECO:0000256" key="3">
    <source>
        <dbReference type="ARBA" id="ARBA00022989"/>
    </source>
</evidence>
<dbReference type="GO" id="GO:0016887">
    <property type="term" value="F:ATP hydrolysis activity"/>
    <property type="evidence" value="ECO:0007669"/>
    <property type="project" value="InterPro"/>
</dbReference>
<evidence type="ECO:0000256" key="5">
    <source>
        <dbReference type="SAM" id="MobiDB-lite"/>
    </source>
</evidence>
<dbReference type="CDD" id="cd18572">
    <property type="entry name" value="ABC_6TM_TAP"/>
    <property type="match status" value="1"/>
</dbReference>
<dbReference type="OMA" id="CKQTEDA"/>
<dbReference type="PANTHER" id="PTHR43394">
    <property type="entry name" value="ATP-DEPENDENT PERMEASE MDL1, MITOCHONDRIAL"/>
    <property type="match status" value="1"/>
</dbReference>
<reference evidence="8" key="1">
    <citation type="submission" date="2021-02" db="EMBL/GenBank/DDBJ databases">
        <authorList>
            <person name="Dougan E. K."/>
            <person name="Rhodes N."/>
            <person name="Thang M."/>
            <person name="Chan C."/>
        </authorList>
    </citation>
    <scope>NUCLEOTIDE SEQUENCE</scope>
</reference>
<feature type="domain" description="ABC transmembrane type-1" evidence="7">
    <location>
        <begin position="108"/>
        <end position="393"/>
    </location>
</feature>
<evidence type="ECO:0000259" key="7">
    <source>
        <dbReference type="PROSITE" id="PS50929"/>
    </source>
</evidence>
<proteinExistence type="predicted"/>
<evidence type="ECO:0000313" key="8">
    <source>
        <dbReference type="EMBL" id="CAE8635816.1"/>
    </source>
</evidence>
<feature type="transmembrane region" description="Helical" evidence="6">
    <location>
        <begin position="253"/>
        <end position="270"/>
    </location>
</feature>
<dbReference type="Gene3D" id="3.40.50.300">
    <property type="entry name" value="P-loop containing nucleotide triphosphate hydrolases"/>
    <property type="match status" value="1"/>
</dbReference>
<dbReference type="PANTHER" id="PTHR43394:SF19">
    <property type="entry name" value="ABC TRANSPORTER B FAMILY"/>
    <property type="match status" value="1"/>
</dbReference>
<dbReference type="InterPro" id="IPR011527">
    <property type="entry name" value="ABC1_TM_dom"/>
</dbReference>
<dbReference type="InterPro" id="IPR003439">
    <property type="entry name" value="ABC_transporter-like_ATP-bd"/>
</dbReference>
<dbReference type="Pfam" id="PF00005">
    <property type="entry name" value="ABC_tran"/>
    <property type="match status" value="1"/>
</dbReference>
<dbReference type="SUPFAM" id="SSF90123">
    <property type="entry name" value="ABC transporter transmembrane region"/>
    <property type="match status" value="1"/>
</dbReference>
<feature type="transmembrane region" description="Helical" evidence="6">
    <location>
        <begin position="152"/>
        <end position="178"/>
    </location>
</feature>
<feature type="transmembrane region" description="Helical" evidence="6">
    <location>
        <begin position="332"/>
        <end position="357"/>
    </location>
</feature>
<keyword evidence="2 6" id="KW-0812">Transmembrane</keyword>
<dbReference type="PROSITE" id="PS50929">
    <property type="entry name" value="ABC_TM1F"/>
    <property type="match status" value="1"/>
</dbReference>
<evidence type="ECO:0000256" key="6">
    <source>
        <dbReference type="SAM" id="Phobius"/>
    </source>
</evidence>
<comment type="subcellular location">
    <subcellularLocation>
        <location evidence="1">Membrane</location>
        <topology evidence="1">Multi-pass membrane protein</topology>
    </subcellularLocation>
</comment>
<comment type="caution">
    <text evidence="8">The sequence shown here is derived from an EMBL/GenBank/DDBJ whole genome shotgun (WGS) entry which is preliminary data.</text>
</comment>
<dbReference type="Gene3D" id="1.20.1560.10">
    <property type="entry name" value="ABC transporter type 1, transmembrane domain"/>
    <property type="match status" value="1"/>
</dbReference>
<dbReference type="AlphaFoldDB" id="A0A813HD48"/>
<feature type="transmembrane region" description="Helical" evidence="6">
    <location>
        <begin position="103"/>
        <end position="123"/>
    </location>
</feature>
<name>A0A813HD48_POLGL</name>
<keyword evidence="9" id="KW-1185">Reference proteome</keyword>
<sequence>MAAFLPEIGRPTALPSVHCGGPCFAALTAPRNRFARGLGGQLRLAATVPKFPVPVATPGRRSSLFRPRRSAPSTESRVTPPGDEEPGKKPTVGKLLRLLLPDAYLLGAAFVFLVLAATMQALMPHYLSQTLGAIIDGQSAGVLTYRTFRRPLLSLLLASMGGAIFASIRGAFFIVIGARASVRLRTRLMNSLTEQDIGFFDTTKTGEITSRLTQDCQKSADQVSYNVNIFARTVVGLLVTLCFMLYYSRTLTFISFVTVPVIVLLSKKYGELMQALSEKTQQKLADANAVAEEALSSMSTVRSFAGETSEKARFASTLDEYYHLERHRAKFYIAYLTSTMALPQLGNCVVFLIMGHLCMRGMPAPSLLAFVFYLNSLNDGFSSIADVYTNIVQALGSAARVFELIERKPSGSLRVTPLDEEHGAQKAEVVVARPAVAGHLALSGINFSYPARKGRPILRSLSLECPPGKVTALVGPSGGGKSTCIGLFKRLYEPDAGTVDQAES</sequence>
<keyword evidence="3 6" id="KW-1133">Transmembrane helix</keyword>
<feature type="region of interest" description="Disordered" evidence="5">
    <location>
        <begin position="57"/>
        <end position="90"/>
    </location>
</feature>
<dbReference type="GO" id="GO:0016020">
    <property type="term" value="C:membrane"/>
    <property type="evidence" value="ECO:0007669"/>
    <property type="project" value="UniProtKB-SubCell"/>
</dbReference>
<dbReference type="GO" id="GO:0005524">
    <property type="term" value="F:ATP binding"/>
    <property type="evidence" value="ECO:0007669"/>
    <property type="project" value="InterPro"/>
</dbReference>
<protein>
    <recommendedName>
        <fullName evidence="7">ABC transmembrane type-1 domain-containing protein</fullName>
    </recommendedName>
</protein>
<evidence type="ECO:0000313" key="9">
    <source>
        <dbReference type="Proteomes" id="UP000654075"/>
    </source>
</evidence>
<evidence type="ECO:0000256" key="2">
    <source>
        <dbReference type="ARBA" id="ARBA00022692"/>
    </source>
</evidence>
<dbReference type="InterPro" id="IPR039421">
    <property type="entry name" value="Type_1_exporter"/>
</dbReference>
<feature type="transmembrane region" description="Helical" evidence="6">
    <location>
        <begin position="229"/>
        <end position="247"/>
    </location>
</feature>
<dbReference type="Pfam" id="PF00664">
    <property type="entry name" value="ABC_membrane"/>
    <property type="match status" value="1"/>
</dbReference>
<dbReference type="InterPro" id="IPR036640">
    <property type="entry name" value="ABC1_TM_sf"/>
</dbReference>
<evidence type="ECO:0000256" key="4">
    <source>
        <dbReference type="ARBA" id="ARBA00023136"/>
    </source>
</evidence>
<evidence type="ECO:0000256" key="1">
    <source>
        <dbReference type="ARBA" id="ARBA00004141"/>
    </source>
</evidence>
<gene>
    <name evidence="8" type="ORF">PGLA1383_LOCUS51391</name>
</gene>
<dbReference type="EMBL" id="CAJNNV010031353">
    <property type="protein sequence ID" value="CAE8635816.1"/>
    <property type="molecule type" value="Genomic_DNA"/>
</dbReference>
<dbReference type="Proteomes" id="UP000654075">
    <property type="component" value="Unassembled WGS sequence"/>
</dbReference>
<organism evidence="8 9">
    <name type="scientific">Polarella glacialis</name>
    <name type="common">Dinoflagellate</name>
    <dbReference type="NCBI Taxonomy" id="89957"/>
    <lineage>
        <taxon>Eukaryota</taxon>
        <taxon>Sar</taxon>
        <taxon>Alveolata</taxon>
        <taxon>Dinophyceae</taxon>
        <taxon>Suessiales</taxon>
        <taxon>Suessiaceae</taxon>
        <taxon>Polarella</taxon>
    </lineage>
</organism>
<accession>A0A813HD48</accession>
<dbReference type="GO" id="GO:0015421">
    <property type="term" value="F:ABC-type oligopeptide transporter activity"/>
    <property type="evidence" value="ECO:0007669"/>
    <property type="project" value="TreeGrafter"/>
</dbReference>
<dbReference type="OrthoDB" id="6500128at2759"/>